<gene>
    <name evidence="1" type="ORF">PGIGA_G00126010</name>
</gene>
<organism evidence="1 2">
    <name type="scientific">Pangasianodon gigas</name>
    <name type="common">Mekong giant catfish</name>
    <name type="synonym">Pangasius gigas</name>
    <dbReference type="NCBI Taxonomy" id="30993"/>
    <lineage>
        <taxon>Eukaryota</taxon>
        <taxon>Metazoa</taxon>
        <taxon>Chordata</taxon>
        <taxon>Craniata</taxon>
        <taxon>Vertebrata</taxon>
        <taxon>Euteleostomi</taxon>
        <taxon>Actinopterygii</taxon>
        <taxon>Neopterygii</taxon>
        <taxon>Teleostei</taxon>
        <taxon>Ostariophysi</taxon>
        <taxon>Siluriformes</taxon>
        <taxon>Pangasiidae</taxon>
        <taxon>Pangasianodon</taxon>
    </lineage>
</organism>
<comment type="caution">
    <text evidence="1">The sequence shown here is derived from an EMBL/GenBank/DDBJ whole genome shotgun (WGS) entry which is preliminary data.</text>
</comment>
<evidence type="ECO:0000313" key="2">
    <source>
        <dbReference type="Proteomes" id="UP000829447"/>
    </source>
</evidence>
<evidence type="ECO:0000313" key="1">
    <source>
        <dbReference type="EMBL" id="MCI4390717.1"/>
    </source>
</evidence>
<protein>
    <submittedName>
        <fullName evidence="1">Uncharacterized protein</fullName>
    </submittedName>
</protein>
<name>A0ACC5XHJ5_PANGG</name>
<proteinExistence type="predicted"/>
<reference evidence="1 2" key="1">
    <citation type="journal article" date="2022" name="bioRxiv">
        <title>An ancient truncated duplication of the anti-Mullerian hormone receptor type 2 gene is a potential conserved master sex determinant in the Pangasiidae catfish family.</title>
        <authorList>
            <person name="Wen M."/>
            <person name="Pan Q."/>
            <person name="Jouanno E."/>
            <person name="Montfort J."/>
            <person name="Zahm M."/>
            <person name="Cabau C."/>
            <person name="Klopp C."/>
            <person name="Iampietro C."/>
            <person name="Roques C."/>
            <person name="Bouchez O."/>
            <person name="Castinel A."/>
            <person name="Donnadieu C."/>
            <person name="Parrinello H."/>
            <person name="Poncet C."/>
            <person name="Belmonte E."/>
            <person name="Gautier V."/>
            <person name="Avarre J.-C."/>
            <person name="Dugue R."/>
            <person name="Gustiano R."/>
            <person name="Ha T.T.T."/>
            <person name="Campet M."/>
            <person name="Sriphairoj K."/>
            <person name="Ribolli J."/>
            <person name="de Almeida F.L."/>
            <person name="Desvignes T."/>
            <person name="Postlethwait J.H."/>
            <person name="Bucao C.F."/>
            <person name="Robinson-Rechavi M."/>
            <person name="Bobe J."/>
            <person name="Herpin A."/>
            <person name="Guiguen Y."/>
        </authorList>
    </citation>
    <scope>NUCLEOTIDE SEQUENCE [LARGE SCALE GENOMIC DNA]</scope>
    <source>
        <strain evidence="1">YG-Dec2019</strain>
    </source>
</reference>
<dbReference type="Proteomes" id="UP000829447">
    <property type="component" value="Linkage Group LG21"/>
</dbReference>
<dbReference type="EMBL" id="CM040474">
    <property type="protein sequence ID" value="MCI4390717.1"/>
    <property type="molecule type" value="Genomic_DNA"/>
</dbReference>
<keyword evidence="2" id="KW-1185">Reference proteome</keyword>
<accession>A0ACC5XHJ5</accession>
<sequence>MHIKLLAPMASQAMCSGPLQFITDIFNLSLAQAVVPTCFKTATIVPVPKHAAAMTLNDFCPVALTPIIAKCFGRLVLSHLKTCLPPTLNPYQFTYRPNRSSEDAITSALHSALTHLDNSNPYVRILFVDFSFAFNTLTPSKLISKLIDLGISTSICSWTLDFLTNRPQSVRLDNHNSSTLILNTGVPQGCVLSPILYSLFTHDCMPMHGTNSIIKFADDTTVVGLVSGDGLQGRALEIFIQTAKQLPCANLYDVVEGYIKISAECAEILALLEGDTHSETELMLIFQSLELILLRTASDLSHFNLMGSSIVKKTVSSHMKLLQSSLCSGNRQFVRQCLCLMTAMVSQGTEAACEIFSSLVFNKTLSSLARMRDRTGRPDVRMSYIQFALSFLMYGDTATIVHVLETKDFLSEILNTGLKEDRISTISVILSTFQSKIVQNTAVSKTQKLRFFTASTLAQIASLYRWNGTVDISTDHSVTMNEQEGGRLVVRESVHSFLLDLCCSRKHGISFHDPSLGTAGRAGNIVLLQFVVSLKQVIEDEKVAELLVSILKCNPDILHRYFIETQLCFTPRMKGAWLDSIALLKKIYQSLPEVSQAFQLQEVVPVPRFLSMVLVTSLPPVCNKAFFTQGLNLHSVEGQHATLTLIAFILRRAQKNIEHSLKRPVLDSFDAHSLNAKEEFVQLYREALSKVLPDIMSIVSKWQSLSKNERKQDEVQMGLSKLKAEEVKTQEHGDRNQKLILFKALLLHVICLYQNVVPHLVTESKFDFSKLLKGIVSEKGMKGAVPPILQYQVLQLALELPASKFSWFRFQDVVAPEWEGREQSVLYVLLKMFVNCSNTHLRTTTRMLVLKILRESGPFEHNWKELELWLDHLLHLEPSQQETVIQFLDLVLMRVVFNPYIYMDKVAVMVQEAVCLQAKIRGQDGNTNCVPISHIDDVPGVIDVVIEASEKDADNIGLSLTDDIILQIFPFSAAVPAVLEARNKQQAAFIDEKRVLCEYICAVLCDILHSQRDPLALCLTLKNYDTDLLSSENFSPPHSSISVFCMYYFKWLSQLHQETQFSLVQSTTSLPVLDFSAYLKACFCEGPGAFLQDSFWKGLEQTLSTLKLSKFIGAVSQTLIYLKSFVETFCSLPRDQAVKMVGCLLEVLHALFLKLYSIAETPPTQSEPQEEEDFFLDMNCTTIQEVNKEQVLLVVFRLVFKHPVLHQWFLALELGVMPSHSLDPETASQLCGQLTQGVLNLLMSCVETLRALHALEVISPYLSAIQRALLTELQQSNRCLIEESQTVEAFLALYEYMDPSSVSEVLSALLLLPQSSLLAGGDKMYGHAVLTILTKNISHGRSGNITHCLSQVHLHSLAALHSSCYSVQLEDVFLQVLHREPGCAKLIPTDILLHCLQCHSSLELAALLVQNCSTHCLTFELWCLEQTDLAHITAQNSSFLSLLSSYLQQVTTEDPCRPKDIQKAVLQMLTKALLAELSSSVLQVDADVPLELCVELLSGLIPLGAMASDLTKLIRDLPVLLEKPETSDQRWRLADLITEKLACTPEQIQWRKSLLTSALRWLTATYKKHKKPLVKTEETMLQRLKTLLISPEYITDLDWNIFVKSGLKYRYKDRMFLCTLNSLLEPMYRSVLTPKGLLPIETLHMMVTSHSLFLPTMLAPQDDTDSSPYSKEALVTLLLTLVKKCPELCKSNHFHVLLGAYGASLSYTDQKILLMLKEYEKNNMSLMEFQYLLWGHAAVEYHKARKSLGPSLWHQLSSESLLDQLVVDKMLNTVAHFPLHRHLIPQNEELISMEQKEGSPDKMSLYDPSFLIPLFSYVVRPESVLDCRKFVCSHALGLTVVALSSYDHKMRAAAYHVLGSFYQHLESVHFKERKQLLYLLDILRNAIQKENLRVSFMHATYIAKVAQQILRPEEHMYLVISKFLLGTQYVDLKRVPDFFRLFYSFDLEHKLEREWLLKVLEEGMRDGLCYELCEQQGIFQTLLGFCSSPLCDQPVQIQIVNVLWETAHLPKASYDFSKAHGILTWILQLIERRNVDRRMLTIVIGLLHTLWFSNLGKTNSRVQWGSKSDMQLNSLGKCLPFSLINDFLCALLSVIRHLRTGVEPSDVESFLQMLDSVLKHHGTALNGNRDTNWLHPQTMSCSAALTLLHCWGTLASDTTLLSCLQDLFSMHSIKVLHGASQEGVQATVHCKDRHTEKYVQSLMKCKPLLLSVLTHWEPWAILPNQSDQNLNPATVSPPNSSYFHSDKMPSLITATAHILIRWTLRTLSEMPFDEYRTFATLKWLEKVIVPHEAIAKSLKTDEAVRVDFLRLYHQTCVFKVQDQSTFRLDTLQLFTTIMVHLLEVEKTLHTNVIKACLHSTTNDLVKREAGLKLLSLYLPEIWSGAKVPQLLLTHAQLITRGRKNSQKSSRTPIMEICEDILSAVD</sequence>